<name>I2FY05_USTHO</name>
<feature type="compositionally biased region" description="Low complexity" evidence="1">
    <location>
        <begin position="96"/>
        <end position="107"/>
    </location>
</feature>
<proteinExistence type="predicted"/>
<dbReference type="Proteomes" id="UP000006174">
    <property type="component" value="Unassembled WGS sequence"/>
</dbReference>
<evidence type="ECO:0000313" key="3">
    <source>
        <dbReference type="Proteomes" id="UP000006174"/>
    </source>
</evidence>
<feature type="region of interest" description="Disordered" evidence="1">
    <location>
        <begin position="135"/>
        <end position="177"/>
    </location>
</feature>
<protein>
    <submittedName>
        <fullName evidence="2">Uncharacterized protein</fullName>
    </submittedName>
</protein>
<comment type="caution">
    <text evidence="2">The sequence shown here is derived from an EMBL/GenBank/DDBJ whole genome shotgun (WGS) entry which is preliminary data.</text>
</comment>
<keyword evidence="3" id="KW-1185">Reference proteome</keyword>
<organism evidence="2 3">
    <name type="scientific">Ustilago hordei</name>
    <name type="common">Barley covered smut fungus</name>
    <dbReference type="NCBI Taxonomy" id="120017"/>
    <lineage>
        <taxon>Eukaryota</taxon>
        <taxon>Fungi</taxon>
        <taxon>Dikarya</taxon>
        <taxon>Basidiomycota</taxon>
        <taxon>Ustilaginomycotina</taxon>
        <taxon>Ustilaginomycetes</taxon>
        <taxon>Ustilaginales</taxon>
        <taxon>Ustilaginaceae</taxon>
        <taxon>Ustilago</taxon>
    </lineage>
</organism>
<dbReference type="eggNOG" id="ENOG502RDVN">
    <property type="taxonomic scope" value="Eukaryota"/>
</dbReference>
<sequence>MSTLEGAVPLGLGITKLRLWDELNQAHCEALQQSNSISASSSTFTQLSPTLSDKTAPLGPQHVQPPDKQSIEVLSERSHESDATLARRKKLRRSSVESVSEGSAAVDSEPERSYQTSCFDWLLTSRDSGCRLAANASNGNVSQNKRDSYLPARDGQGVLMPPPPPKPGPSRRKPPPLIVRIKAKARRAKRKQQKAEYRRCLFLAHMVQATQAARLQNAPMSKSTQKPTYGAHEGACAKLQKPTTKPRLPAEQRGRQAPSTFPETLGVDLASFVEVVFDTDVQSSEITAPSDISDDDLARATKMEIETRKKLGGADVVVPKGVFRWMVGRDFAERWPQKVKGVRKNPWPGLENVWGSPSGMTTIEGLRGEGKDQVKRDEEPFRWQSGQRSRFIRRKEKVASQTSSRIGPTLKEVRAAVGIGHDAISELPALAIATAAIEVTPTVSASAVHQSVVKPALSPARSTTLRPTEQDASPIVPEIFPSGLVPSSQPLTLSSQSLTLSSQPSRASHPYDMSDTFATSWDWSSAFTYSRSTALPSTLAGVPISL</sequence>
<accession>I2FY05</accession>
<feature type="region of interest" description="Disordered" evidence="1">
    <location>
        <begin position="237"/>
        <end position="261"/>
    </location>
</feature>
<evidence type="ECO:0000256" key="1">
    <source>
        <dbReference type="SAM" id="MobiDB-lite"/>
    </source>
</evidence>
<dbReference type="AlphaFoldDB" id="I2FY05"/>
<gene>
    <name evidence="2" type="ORF">UHOR_03825</name>
</gene>
<reference evidence="2 3" key="1">
    <citation type="journal article" date="2012" name="Plant Cell">
        <title>Genome comparison of barley and maize smut fungi reveals targeted loss of RNA silencing components and species-specific presence of transposable elements.</title>
        <authorList>
            <person name="Laurie J.D."/>
            <person name="Ali S."/>
            <person name="Linning R."/>
            <person name="Mannhaupt G."/>
            <person name="Wong P."/>
            <person name="Gueldener U."/>
            <person name="Muensterkoetter M."/>
            <person name="Moore R."/>
            <person name="Kahmann R."/>
            <person name="Bakkeren G."/>
            <person name="Schirawski J."/>
        </authorList>
    </citation>
    <scope>NUCLEOTIDE SEQUENCE [LARGE SCALE GENOMIC DNA]</scope>
    <source>
        <strain evidence="3">Uh4875-4</strain>
    </source>
</reference>
<evidence type="ECO:0000313" key="2">
    <source>
        <dbReference type="EMBL" id="CCF51798.1"/>
    </source>
</evidence>
<dbReference type="HOGENOM" id="CLU_048467_0_0_1"/>
<feature type="region of interest" description="Disordered" evidence="1">
    <location>
        <begin position="42"/>
        <end position="109"/>
    </location>
</feature>
<dbReference type="EMBL" id="CAGI01000167">
    <property type="protein sequence ID" value="CCF51798.1"/>
    <property type="molecule type" value="Genomic_DNA"/>
</dbReference>